<sequence>MPTTSQSAVSKDSGLTLHDETLNYEEDQEIQKGEIWEDGEQTVDKEVQWGKGEKSVNKERSLGVLQELTFRMVQRDQTGEKDSRIPNRGLLQKACYVPGVNNDIADALSCSHWQRLYGLAPGADLLKTALPVELWEPGVRGCYN</sequence>
<reference evidence="2" key="1">
    <citation type="journal article" date="2022" name="bioRxiv">
        <title>Sequencing and chromosome-scale assembly of the giantPleurodeles waltlgenome.</title>
        <authorList>
            <person name="Brown T."/>
            <person name="Elewa A."/>
            <person name="Iarovenko S."/>
            <person name="Subramanian E."/>
            <person name="Araus A.J."/>
            <person name="Petzold A."/>
            <person name="Susuki M."/>
            <person name="Suzuki K.-i.T."/>
            <person name="Hayashi T."/>
            <person name="Toyoda A."/>
            <person name="Oliveira C."/>
            <person name="Osipova E."/>
            <person name="Leigh N.D."/>
            <person name="Simon A."/>
            <person name="Yun M.H."/>
        </authorList>
    </citation>
    <scope>NUCLEOTIDE SEQUENCE</scope>
    <source>
        <strain evidence="2">20211129_DDA</strain>
        <tissue evidence="2">Liver</tissue>
    </source>
</reference>
<keyword evidence="3" id="KW-1185">Reference proteome</keyword>
<proteinExistence type="predicted"/>
<gene>
    <name evidence="2" type="ORF">NDU88_003208</name>
</gene>
<evidence type="ECO:0000256" key="1">
    <source>
        <dbReference type="SAM" id="MobiDB-lite"/>
    </source>
</evidence>
<dbReference type="EMBL" id="JANPWB010000005">
    <property type="protein sequence ID" value="KAJ1186427.1"/>
    <property type="molecule type" value="Genomic_DNA"/>
</dbReference>
<dbReference type="AlphaFoldDB" id="A0AAV7UBH2"/>
<protein>
    <submittedName>
        <fullName evidence="2">Uncharacterized protein</fullName>
    </submittedName>
</protein>
<accession>A0AAV7UBH2</accession>
<evidence type="ECO:0000313" key="3">
    <source>
        <dbReference type="Proteomes" id="UP001066276"/>
    </source>
</evidence>
<comment type="caution">
    <text evidence="2">The sequence shown here is derived from an EMBL/GenBank/DDBJ whole genome shotgun (WGS) entry which is preliminary data.</text>
</comment>
<organism evidence="2 3">
    <name type="scientific">Pleurodeles waltl</name>
    <name type="common">Iberian ribbed newt</name>
    <dbReference type="NCBI Taxonomy" id="8319"/>
    <lineage>
        <taxon>Eukaryota</taxon>
        <taxon>Metazoa</taxon>
        <taxon>Chordata</taxon>
        <taxon>Craniata</taxon>
        <taxon>Vertebrata</taxon>
        <taxon>Euteleostomi</taxon>
        <taxon>Amphibia</taxon>
        <taxon>Batrachia</taxon>
        <taxon>Caudata</taxon>
        <taxon>Salamandroidea</taxon>
        <taxon>Salamandridae</taxon>
        <taxon>Pleurodelinae</taxon>
        <taxon>Pleurodeles</taxon>
    </lineage>
</organism>
<feature type="compositionally biased region" description="Polar residues" evidence="1">
    <location>
        <begin position="1"/>
        <end position="10"/>
    </location>
</feature>
<name>A0AAV7UBH2_PLEWA</name>
<feature type="region of interest" description="Disordered" evidence="1">
    <location>
        <begin position="1"/>
        <end position="24"/>
    </location>
</feature>
<dbReference type="Proteomes" id="UP001066276">
    <property type="component" value="Chromosome 3_1"/>
</dbReference>
<evidence type="ECO:0000313" key="2">
    <source>
        <dbReference type="EMBL" id="KAJ1186427.1"/>
    </source>
</evidence>